<evidence type="ECO:0000256" key="1">
    <source>
        <dbReference type="SAM" id="MobiDB-lite"/>
    </source>
</evidence>
<gene>
    <name evidence="2" type="ORF">D9758_016022</name>
</gene>
<feature type="region of interest" description="Disordered" evidence="1">
    <location>
        <begin position="86"/>
        <end position="111"/>
    </location>
</feature>
<evidence type="ECO:0000313" key="3">
    <source>
        <dbReference type="Proteomes" id="UP000559256"/>
    </source>
</evidence>
<dbReference type="AlphaFoldDB" id="A0A8H5CKQ4"/>
<name>A0A8H5CKQ4_9AGAR</name>
<keyword evidence="3" id="KW-1185">Reference proteome</keyword>
<dbReference type="Proteomes" id="UP000559256">
    <property type="component" value="Unassembled WGS sequence"/>
</dbReference>
<proteinExistence type="predicted"/>
<feature type="compositionally biased region" description="Polar residues" evidence="1">
    <location>
        <begin position="102"/>
        <end position="111"/>
    </location>
</feature>
<dbReference type="SUPFAM" id="SSF47823">
    <property type="entry name" value="lambda integrase-like, N-terminal domain"/>
    <property type="match status" value="1"/>
</dbReference>
<comment type="caution">
    <text evidence="2">The sequence shown here is derived from an EMBL/GenBank/DDBJ whole genome shotgun (WGS) entry which is preliminary data.</text>
</comment>
<dbReference type="OrthoDB" id="2506773at2759"/>
<sequence>MPSPLGFCCQKSDVVPCPSSPPAPSEAAITQPSPHRSILLCHCSTPMPVSCNPNTQPVNPPLLPQLPSTSFSSALLQLSPNPAILPQPFPDPSHMASRQPRTENQIDPSSLQPHILTKHRLQDWETPWSLEHHAKRNELYGSDVARLAEVTVGGSVVADSLESYTVGLLRFDQFCDLYKVDERIHMPANNILISAFIGHYLGKVSGSSLNNWLSSLKMWHDMKHAPWCGGECWVQMCRRNGN</sequence>
<dbReference type="EMBL" id="JAACJM010000149">
    <property type="protein sequence ID" value="KAF5343089.1"/>
    <property type="molecule type" value="Genomic_DNA"/>
</dbReference>
<accession>A0A8H5CKQ4</accession>
<organism evidence="2 3">
    <name type="scientific">Tetrapyrgos nigripes</name>
    <dbReference type="NCBI Taxonomy" id="182062"/>
    <lineage>
        <taxon>Eukaryota</taxon>
        <taxon>Fungi</taxon>
        <taxon>Dikarya</taxon>
        <taxon>Basidiomycota</taxon>
        <taxon>Agaricomycotina</taxon>
        <taxon>Agaricomycetes</taxon>
        <taxon>Agaricomycetidae</taxon>
        <taxon>Agaricales</taxon>
        <taxon>Marasmiineae</taxon>
        <taxon>Marasmiaceae</taxon>
        <taxon>Tetrapyrgos</taxon>
    </lineage>
</organism>
<evidence type="ECO:0000313" key="2">
    <source>
        <dbReference type="EMBL" id="KAF5343089.1"/>
    </source>
</evidence>
<reference evidence="2 3" key="1">
    <citation type="journal article" date="2020" name="ISME J.">
        <title>Uncovering the hidden diversity of litter-decomposition mechanisms in mushroom-forming fungi.</title>
        <authorList>
            <person name="Floudas D."/>
            <person name="Bentzer J."/>
            <person name="Ahren D."/>
            <person name="Johansson T."/>
            <person name="Persson P."/>
            <person name="Tunlid A."/>
        </authorList>
    </citation>
    <scope>NUCLEOTIDE SEQUENCE [LARGE SCALE GENOMIC DNA]</scope>
    <source>
        <strain evidence="2 3">CBS 291.85</strain>
    </source>
</reference>
<protein>
    <submittedName>
        <fullName evidence="2">Uncharacterized protein</fullName>
    </submittedName>
</protein>